<evidence type="ECO:0000313" key="12">
    <source>
        <dbReference type="Proteomes" id="UP000823486"/>
    </source>
</evidence>
<evidence type="ECO:0000256" key="8">
    <source>
        <dbReference type="ARBA" id="ARBA00023014"/>
    </source>
</evidence>
<dbReference type="InterPro" id="IPR017938">
    <property type="entry name" value="Riboflavin_synthase-like_b-brl"/>
</dbReference>
<name>A0ABS2QKD2_9BACI</name>
<dbReference type="PROSITE" id="PS00197">
    <property type="entry name" value="2FE2S_FER_1"/>
    <property type="match status" value="1"/>
</dbReference>
<dbReference type="RefSeq" id="WP_204544486.1">
    <property type="nucleotide sequence ID" value="NZ_JAFBFI010000014.1"/>
</dbReference>
<keyword evidence="8" id="KW-0411">Iron-sulfur</keyword>
<dbReference type="CDD" id="cd06185">
    <property type="entry name" value="PDR_like"/>
    <property type="match status" value="1"/>
</dbReference>
<dbReference type="PANTHER" id="PTHR30212:SF2">
    <property type="entry name" value="PROTEIN YIIM"/>
    <property type="match status" value="1"/>
</dbReference>
<feature type="domain" description="FAD-binding FR-type" evidence="10">
    <location>
        <begin position="4"/>
        <end position="109"/>
    </location>
</feature>
<protein>
    <submittedName>
        <fullName evidence="11">Ferredoxin-NADP reductase</fullName>
    </submittedName>
</protein>
<keyword evidence="3" id="KW-0288">FMN</keyword>
<comment type="cofactor">
    <cofactor evidence="1">
        <name>FMN</name>
        <dbReference type="ChEBI" id="CHEBI:58210"/>
    </cofactor>
</comment>
<keyword evidence="6" id="KW-0560">Oxidoreductase</keyword>
<dbReference type="PRINTS" id="PR00409">
    <property type="entry name" value="PHDIOXRDTASE"/>
</dbReference>
<dbReference type="SUPFAM" id="SSF52343">
    <property type="entry name" value="Ferredoxin reductase-like, C-terminal NADP-linked domain"/>
    <property type="match status" value="1"/>
</dbReference>
<dbReference type="CDD" id="cd00207">
    <property type="entry name" value="fer2"/>
    <property type="match status" value="1"/>
</dbReference>
<dbReference type="Gene3D" id="3.10.20.30">
    <property type="match status" value="1"/>
</dbReference>
<keyword evidence="4" id="KW-0001">2Fe-2S</keyword>
<evidence type="ECO:0000256" key="7">
    <source>
        <dbReference type="ARBA" id="ARBA00023004"/>
    </source>
</evidence>
<sequence length="321" mass="36465">MYKENTIPVVVKTIQIETPFVKRFTLTAENGYILPGFSGGSHITAYIEGSEGLLERAYSLTSYGDNNESYEISIHLSETSRGSSSYWHRHMKIGDKLRISYPKNYFQLSYRAKHHVFYAAGIGITPFLSMMAELCERGASFELHYAAKSREFCAFYHLLRSKFPRQCHFYFSCEKAPKKLTYESLQHHPIGTHVYFCGPESFISSFKDAAIALGYPYSSVHYERFTARSSKSAAPFLIELLNGETIPVSKEQTLLEALLEKGMKVPYSCRAGRCGTCELKVLKGEIDHYDEFLSDEQRNSNSVILSCVSRAKSEKLLLEYG</sequence>
<dbReference type="Pfam" id="PF22290">
    <property type="entry name" value="DmmA-like_N"/>
    <property type="match status" value="1"/>
</dbReference>
<dbReference type="InterPro" id="IPR039261">
    <property type="entry name" value="FNR_nucleotide-bd"/>
</dbReference>
<dbReference type="EMBL" id="JAFBFI010000014">
    <property type="protein sequence ID" value="MBM7693624.1"/>
    <property type="molecule type" value="Genomic_DNA"/>
</dbReference>
<dbReference type="PROSITE" id="PS51384">
    <property type="entry name" value="FAD_FR"/>
    <property type="match status" value="1"/>
</dbReference>
<comment type="caution">
    <text evidence="11">The sequence shown here is derived from an EMBL/GenBank/DDBJ whole genome shotgun (WGS) entry which is preliminary data.</text>
</comment>
<keyword evidence="2" id="KW-0285">Flavoprotein</keyword>
<evidence type="ECO:0000259" key="9">
    <source>
        <dbReference type="PROSITE" id="PS51085"/>
    </source>
</evidence>
<dbReference type="PROSITE" id="PS51085">
    <property type="entry name" value="2FE2S_FER_2"/>
    <property type="match status" value="1"/>
</dbReference>
<dbReference type="InterPro" id="IPR006058">
    <property type="entry name" value="2Fe2S_fd_BS"/>
</dbReference>
<dbReference type="SUPFAM" id="SSF63380">
    <property type="entry name" value="Riboflavin synthase domain-like"/>
    <property type="match status" value="1"/>
</dbReference>
<feature type="domain" description="2Fe-2S ferredoxin-type" evidence="9">
    <location>
        <begin position="236"/>
        <end position="321"/>
    </location>
</feature>
<evidence type="ECO:0000313" key="11">
    <source>
        <dbReference type="EMBL" id="MBM7693624.1"/>
    </source>
</evidence>
<dbReference type="SUPFAM" id="SSF54292">
    <property type="entry name" value="2Fe-2S ferredoxin-like"/>
    <property type="match status" value="1"/>
</dbReference>
<dbReference type="Pfam" id="PF00111">
    <property type="entry name" value="Fer2"/>
    <property type="match status" value="1"/>
</dbReference>
<evidence type="ECO:0000259" key="10">
    <source>
        <dbReference type="PROSITE" id="PS51384"/>
    </source>
</evidence>
<evidence type="ECO:0000256" key="3">
    <source>
        <dbReference type="ARBA" id="ARBA00022643"/>
    </source>
</evidence>
<dbReference type="InterPro" id="IPR054582">
    <property type="entry name" value="DmmA-like_N"/>
</dbReference>
<evidence type="ECO:0000256" key="4">
    <source>
        <dbReference type="ARBA" id="ARBA00022714"/>
    </source>
</evidence>
<dbReference type="PANTHER" id="PTHR30212">
    <property type="entry name" value="PROTEIN YIIM"/>
    <property type="match status" value="1"/>
</dbReference>
<dbReference type="Gene3D" id="3.40.50.80">
    <property type="entry name" value="Nucleotide-binding domain of ferredoxin-NADP reductase (FNR) module"/>
    <property type="match status" value="1"/>
</dbReference>
<evidence type="ECO:0000256" key="6">
    <source>
        <dbReference type="ARBA" id="ARBA00023002"/>
    </source>
</evidence>
<evidence type="ECO:0000256" key="5">
    <source>
        <dbReference type="ARBA" id="ARBA00022723"/>
    </source>
</evidence>
<keyword evidence="7" id="KW-0408">Iron</keyword>
<organism evidence="11 12">
    <name type="scientific">Peribacillus deserti</name>
    <dbReference type="NCBI Taxonomy" id="673318"/>
    <lineage>
        <taxon>Bacteria</taxon>
        <taxon>Bacillati</taxon>
        <taxon>Bacillota</taxon>
        <taxon>Bacilli</taxon>
        <taxon>Bacillales</taxon>
        <taxon>Bacillaceae</taxon>
        <taxon>Peribacillus</taxon>
    </lineage>
</organism>
<dbReference type="InterPro" id="IPR001041">
    <property type="entry name" value="2Fe-2S_ferredoxin-type"/>
</dbReference>
<dbReference type="InterPro" id="IPR036010">
    <property type="entry name" value="2Fe-2S_ferredoxin-like_sf"/>
</dbReference>
<dbReference type="Gene3D" id="2.40.30.10">
    <property type="entry name" value="Translation factors"/>
    <property type="match status" value="1"/>
</dbReference>
<reference evidence="11 12" key="1">
    <citation type="submission" date="2021-01" db="EMBL/GenBank/DDBJ databases">
        <title>Genomic Encyclopedia of Type Strains, Phase IV (KMG-IV): sequencing the most valuable type-strain genomes for metagenomic binning, comparative biology and taxonomic classification.</title>
        <authorList>
            <person name="Goeker M."/>
        </authorList>
    </citation>
    <scope>NUCLEOTIDE SEQUENCE [LARGE SCALE GENOMIC DNA]</scope>
    <source>
        <strain evidence="11 12">DSM 105482</strain>
    </source>
</reference>
<accession>A0ABS2QKD2</accession>
<keyword evidence="12" id="KW-1185">Reference proteome</keyword>
<evidence type="ECO:0000256" key="1">
    <source>
        <dbReference type="ARBA" id="ARBA00001917"/>
    </source>
</evidence>
<dbReference type="InterPro" id="IPR012675">
    <property type="entry name" value="Beta-grasp_dom_sf"/>
</dbReference>
<evidence type="ECO:0000256" key="2">
    <source>
        <dbReference type="ARBA" id="ARBA00022630"/>
    </source>
</evidence>
<proteinExistence type="predicted"/>
<dbReference type="InterPro" id="IPR052353">
    <property type="entry name" value="Benzoxazolinone_Detox_Enz"/>
</dbReference>
<dbReference type="Proteomes" id="UP000823486">
    <property type="component" value="Unassembled WGS sequence"/>
</dbReference>
<keyword evidence="5" id="KW-0479">Metal-binding</keyword>
<gene>
    <name evidence="11" type="ORF">JOC77_003068</name>
</gene>
<dbReference type="InterPro" id="IPR017927">
    <property type="entry name" value="FAD-bd_FR_type"/>
</dbReference>